<dbReference type="RefSeq" id="WP_118097976.1">
    <property type="nucleotide sequence ID" value="NZ_CAUELN010000004.1"/>
</dbReference>
<dbReference type="AlphaFoldDB" id="A0A395V6F2"/>
<dbReference type="Proteomes" id="UP000266172">
    <property type="component" value="Unassembled WGS sequence"/>
</dbReference>
<dbReference type="PROSITE" id="PS51502">
    <property type="entry name" value="S_R_A_B_BARREL"/>
    <property type="match status" value="1"/>
</dbReference>
<dbReference type="InterPro" id="IPR011008">
    <property type="entry name" value="Dimeric_a/b-barrel"/>
</dbReference>
<dbReference type="Pfam" id="PF07876">
    <property type="entry name" value="Dabb"/>
    <property type="match status" value="1"/>
</dbReference>
<protein>
    <submittedName>
        <fullName evidence="2">Dabb family protein</fullName>
    </submittedName>
</protein>
<reference evidence="2 3" key="1">
    <citation type="submission" date="2018-08" db="EMBL/GenBank/DDBJ databases">
        <title>A genome reference for cultivated species of the human gut microbiota.</title>
        <authorList>
            <person name="Zou Y."/>
            <person name="Xue W."/>
            <person name="Luo G."/>
        </authorList>
    </citation>
    <scope>NUCLEOTIDE SEQUENCE [LARGE SCALE GENOMIC DNA]</scope>
    <source>
        <strain evidence="2 3">AF22-12AC</strain>
    </source>
</reference>
<name>A0A395V6F2_9FIRM</name>
<dbReference type="InterPro" id="IPR013097">
    <property type="entry name" value="Dabb"/>
</dbReference>
<sequence length="96" mass="11287">MIRHICMFKLKDENKEANLKEALRRLEEMREIPLIATFEVVTNAAAAPDSNYDLSLIFDFKNMDDLNAYQKHPMHVEFGKFITAIRESRACIDYEF</sequence>
<organism evidence="2 3">
    <name type="scientific">Roseburia hominis</name>
    <dbReference type="NCBI Taxonomy" id="301301"/>
    <lineage>
        <taxon>Bacteria</taxon>
        <taxon>Bacillati</taxon>
        <taxon>Bacillota</taxon>
        <taxon>Clostridia</taxon>
        <taxon>Lachnospirales</taxon>
        <taxon>Lachnospiraceae</taxon>
        <taxon>Roseburia</taxon>
    </lineage>
</organism>
<dbReference type="SUPFAM" id="SSF54909">
    <property type="entry name" value="Dimeric alpha+beta barrel"/>
    <property type="match status" value="1"/>
</dbReference>
<evidence type="ECO:0000313" key="2">
    <source>
        <dbReference type="EMBL" id="RGS37635.1"/>
    </source>
</evidence>
<accession>A0A395V6F2</accession>
<gene>
    <name evidence="2" type="ORF">DWX93_13655</name>
</gene>
<evidence type="ECO:0000259" key="1">
    <source>
        <dbReference type="PROSITE" id="PS51502"/>
    </source>
</evidence>
<dbReference type="PANTHER" id="PTHR37832:SF1">
    <property type="entry name" value="STRESS-RESPONSE A_B BARREL DOMAIN-CONTAINING PROTEIN"/>
    <property type="match status" value="1"/>
</dbReference>
<dbReference type="SMART" id="SM00886">
    <property type="entry name" value="Dabb"/>
    <property type="match status" value="1"/>
</dbReference>
<dbReference type="EMBL" id="QRVL01000014">
    <property type="protein sequence ID" value="RGS37635.1"/>
    <property type="molecule type" value="Genomic_DNA"/>
</dbReference>
<comment type="caution">
    <text evidence="2">The sequence shown here is derived from an EMBL/GenBank/DDBJ whole genome shotgun (WGS) entry which is preliminary data.</text>
</comment>
<dbReference type="Gene3D" id="3.30.70.100">
    <property type="match status" value="1"/>
</dbReference>
<proteinExistence type="predicted"/>
<feature type="domain" description="Stress-response A/B barrel" evidence="1">
    <location>
        <begin position="2"/>
        <end position="94"/>
    </location>
</feature>
<evidence type="ECO:0000313" key="3">
    <source>
        <dbReference type="Proteomes" id="UP000266172"/>
    </source>
</evidence>
<dbReference type="PANTHER" id="PTHR37832">
    <property type="entry name" value="BLL2683 PROTEIN"/>
    <property type="match status" value="1"/>
</dbReference>